<name>A0ABR2EE14_9ROSI</name>
<keyword evidence="3" id="KW-1185">Reference proteome</keyword>
<accession>A0ABR2EE14</accession>
<feature type="compositionally biased region" description="Low complexity" evidence="1">
    <location>
        <begin position="26"/>
        <end position="37"/>
    </location>
</feature>
<evidence type="ECO:0000313" key="2">
    <source>
        <dbReference type="EMBL" id="KAK8558894.1"/>
    </source>
</evidence>
<gene>
    <name evidence="2" type="ORF">V6N12_042186</name>
</gene>
<protein>
    <submittedName>
        <fullName evidence="2">Uncharacterized protein</fullName>
    </submittedName>
</protein>
<feature type="compositionally biased region" description="Low complexity" evidence="1">
    <location>
        <begin position="1"/>
        <end position="18"/>
    </location>
</feature>
<organism evidence="2 3">
    <name type="scientific">Hibiscus sabdariffa</name>
    <name type="common">roselle</name>
    <dbReference type="NCBI Taxonomy" id="183260"/>
    <lineage>
        <taxon>Eukaryota</taxon>
        <taxon>Viridiplantae</taxon>
        <taxon>Streptophyta</taxon>
        <taxon>Embryophyta</taxon>
        <taxon>Tracheophyta</taxon>
        <taxon>Spermatophyta</taxon>
        <taxon>Magnoliopsida</taxon>
        <taxon>eudicotyledons</taxon>
        <taxon>Gunneridae</taxon>
        <taxon>Pentapetalae</taxon>
        <taxon>rosids</taxon>
        <taxon>malvids</taxon>
        <taxon>Malvales</taxon>
        <taxon>Malvaceae</taxon>
        <taxon>Malvoideae</taxon>
        <taxon>Hibiscus</taxon>
    </lineage>
</organism>
<dbReference type="Proteomes" id="UP001472677">
    <property type="component" value="Unassembled WGS sequence"/>
</dbReference>
<feature type="region of interest" description="Disordered" evidence="1">
    <location>
        <begin position="1"/>
        <end position="37"/>
    </location>
</feature>
<evidence type="ECO:0000256" key="1">
    <source>
        <dbReference type="SAM" id="MobiDB-lite"/>
    </source>
</evidence>
<sequence length="204" mass="21374">MPDQDSTSTSDRSVFSSTGDTDASEPLPDSSSTCISSSLPLVHGASRVCLDNTGANPGVVDSRCQGNGLSSHTVTDSMPIVRDSDTPDAPNHIVPHVRNDPVVDSSMQVDNTELDIPSSNPDMSTYGVAVSFQEPVLDSTASPCSSSSGGRAAPDSTHVSVVLESVPEVATRPGGHPMITRTYFQLFRQRLGILSISDVKNSVT</sequence>
<comment type="caution">
    <text evidence="2">The sequence shown here is derived from an EMBL/GenBank/DDBJ whole genome shotgun (WGS) entry which is preliminary data.</text>
</comment>
<proteinExistence type="predicted"/>
<dbReference type="EMBL" id="JBBPBM010000015">
    <property type="protein sequence ID" value="KAK8558894.1"/>
    <property type="molecule type" value="Genomic_DNA"/>
</dbReference>
<evidence type="ECO:0000313" key="3">
    <source>
        <dbReference type="Proteomes" id="UP001472677"/>
    </source>
</evidence>
<reference evidence="2 3" key="1">
    <citation type="journal article" date="2024" name="G3 (Bethesda)">
        <title>Genome assembly of Hibiscus sabdariffa L. provides insights into metabolisms of medicinal natural products.</title>
        <authorList>
            <person name="Kim T."/>
        </authorList>
    </citation>
    <scope>NUCLEOTIDE SEQUENCE [LARGE SCALE GENOMIC DNA]</scope>
    <source>
        <strain evidence="2">TK-2024</strain>
        <tissue evidence="2">Old leaves</tissue>
    </source>
</reference>